<proteinExistence type="predicted"/>
<sequence length="80" mass="8867">VMGALREACEKRGDWLPRRFVSQSETAGVPVPLEKSACPPLLAFAGEVLQDPQSKERLLAALKSIEAELLDKRIRGGRYF</sequence>
<name>D9PFL7_9ZZZZ</name>
<gene>
    <name evidence="1" type="ORF">LDC_0299</name>
</gene>
<accession>D9PFL7</accession>
<evidence type="ECO:0000313" key="1">
    <source>
        <dbReference type="EMBL" id="EFK97647.1"/>
    </source>
</evidence>
<feature type="non-terminal residue" evidence="1">
    <location>
        <position position="1"/>
    </location>
</feature>
<dbReference type="AlphaFoldDB" id="D9PFL7"/>
<comment type="caution">
    <text evidence="1">The sequence shown here is derived from an EMBL/GenBank/DDBJ whole genome shotgun (WGS) entry which is preliminary data.</text>
</comment>
<protein>
    <submittedName>
        <fullName evidence="1">Uncharacterized protein</fullName>
    </submittedName>
</protein>
<reference evidence="1" key="2">
    <citation type="journal article" date="2011" name="Microb. Ecol.">
        <title>Taxonomic and Functional Metagenomic Profiling of the Microbial Community in the Anoxic Sediment of a Sub-saline Shallow Lake (Laguna de Carrizo, Central Spain).</title>
        <authorList>
            <person name="Ferrer M."/>
            <person name="Guazzaroni M.E."/>
            <person name="Richter M."/>
            <person name="Garcia-Salamanca A."/>
            <person name="Yarza P."/>
            <person name="Suarez-Suarez A."/>
            <person name="Solano J."/>
            <person name="Alcaide M."/>
            <person name="van Dillewijn P."/>
            <person name="Molina-Henares M.A."/>
            <person name="Lopez-Cortes N."/>
            <person name="Al-Ramahi Y."/>
            <person name="Guerrero C."/>
            <person name="Acosta A."/>
            <person name="de Eugenio L.I."/>
            <person name="Martinez V."/>
            <person name="Marques S."/>
            <person name="Rojo F."/>
            <person name="Santero E."/>
            <person name="Genilloud O."/>
            <person name="Perez-Perez J."/>
            <person name="Rossello-Mora R."/>
            <person name="Ramos J.L."/>
        </authorList>
    </citation>
    <scope>NUCLEOTIDE SEQUENCE</scope>
</reference>
<reference evidence="1" key="1">
    <citation type="submission" date="2010-07" db="EMBL/GenBank/DDBJ databases">
        <authorList>
            <consortium name="CONSOLIDER consortium CSD2007-00005"/>
            <person name="Guazzaroni M.-E."/>
            <person name="Richter M."/>
            <person name="Garcia-Salamanca A."/>
            <person name="Yarza P."/>
            <person name="Ferrer M."/>
        </authorList>
    </citation>
    <scope>NUCLEOTIDE SEQUENCE</scope>
</reference>
<dbReference type="EMBL" id="ADZX01000083">
    <property type="protein sequence ID" value="EFK97647.1"/>
    <property type="molecule type" value="Genomic_DNA"/>
</dbReference>
<organism evidence="1">
    <name type="scientific">sediment metagenome</name>
    <dbReference type="NCBI Taxonomy" id="749907"/>
    <lineage>
        <taxon>unclassified sequences</taxon>
        <taxon>metagenomes</taxon>
        <taxon>ecological metagenomes</taxon>
    </lineage>
</organism>